<feature type="region of interest" description="Disordered" evidence="1">
    <location>
        <begin position="239"/>
        <end position="268"/>
    </location>
</feature>
<dbReference type="VEuPathDB" id="TriTrypDB:TEOVI_000144300"/>
<dbReference type="RefSeq" id="XP_067080769.1">
    <property type="nucleotide sequence ID" value="XM_067224668.1"/>
</dbReference>
<name>A0A1G4IC78_TRYEQ</name>
<sequence length="360" mass="39565">MILSLDMKNAPDSRCKSSGHGGKCRKEGNLSRSQHESATHTPVRARGPRRSTSRLVNERSPNRCGWAIGASAMEETPEILGLRRRAEEVAPILGANVCQIRDLLLLQRVAIEVAERFSRLEEWYVAQLRERSEYLEHRVTQLAEAAASQTAYLTSDKSRTPTAVRHRQGLTGRAAGMSRPSLSFRSRSPSSNDDAGRSGGAAPSSPFKVQHSKNLNSSRIRFTGRSTASLFALHFQPPTVEHNYNNSADTSRGTGPNRRRTMDMLGPCGGASAMRMKLTMKDKRKSPSSGSHQRRPSKGGSESEVYDTLNGSNSNNKQISTRRACGSTILLSVSDRKHTPRRVLPASSRLIYAVDAIARE</sequence>
<feature type="region of interest" description="Disordered" evidence="1">
    <location>
        <begin position="280"/>
        <end position="321"/>
    </location>
</feature>
<dbReference type="AlphaFoldDB" id="A0A1G4IC78"/>
<feature type="compositionally biased region" description="Polar residues" evidence="1">
    <location>
        <begin position="242"/>
        <end position="254"/>
    </location>
</feature>
<evidence type="ECO:0000313" key="2">
    <source>
        <dbReference type="EMBL" id="SCU69874.1"/>
    </source>
</evidence>
<keyword evidence="3" id="KW-1185">Reference proteome</keyword>
<feature type="region of interest" description="Disordered" evidence="1">
    <location>
        <begin position="150"/>
        <end position="215"/>
    </location>
</feature>
<organism evidence="2 3">
    <name type="scientific">Trypanosoma equiperdum</name>
    <dbReference type="NCBI Taxonomy" id="5694"/>
    <lineage>
        <taxon>Eukaryota</taxon>
        <taxon>Discoba</taxon>
        <taxon>Euglenozoa</taxon>
        <taxon>Kinetoplastea</taxon>
        <taxon>Metakinetoplastina</taxon>
        <taxon>Trypanosomatida</taxon>
        <taxon>Trypanosomatidae</taxon>
        <taxon>Trypanosoma</taxon>
    </lineage>
</organism>
<feature type="compositionally biased region" description="Low complexity" evidence="1">
    <location>
        <begin position="178"/>
        <end position="191"/>
    </location>
</feature>
<dbReference type="GeneID" id="92375383"/>
<protein>
    <submittedName>
        <fullName evidence="2">Uncharacterized protein</fullName>
    </submittedName>
</protein>
<accession>A0A1G4IC78</accession>
<dbReference type="Proteomes" id="UP000195570">
    <property type="component" value="Unassembled WGS sequence"/>
</dbReference>
<evidence type="ECO:0000256" key="1">
    <source>
        <dbReference type="SAM" id="MobiDB-lite"/>
    </source>
</evidence>
<proteinExistence type="predicted"/>
<comment type="caution">
    <text evidence="2">The sequence shown here is derived from an EMBL/GenBank/DDBJ whole genome shotgun (WGS) entry which is preliminary data.</text>
</comment>
<dbReference type="EMBL" id="CZPT02001319">
    <property type="protein sequence ID" value="SCU69874.1"/>
    <property type="molecule type" value="Genomic_DNA"/>
</dbReference>
<feature type="compositionally biased region" description="Polar residues" evidence="1">
    <location>
        <begin position="309"/>
        <end position="321"/>
    </location>
</feature>
<feature type="region of interest" description="Disordered" evidence="1">
    <location>
        <begin position="1"/>
        <end position="56"/>
    </location>
</feature>
<feature type="compositionally biased region" description="Basic and acidic residues" evidence="1">
    <location>
        <begin position="24"/>
        <end position="38"/>
    </location>
</feature>
<feature type="compositionally biased region" description="Basic residues" evidence="1">
    <location>
        <begin position="282"/>
        <end position="297"/>
    </location>
</feature>
<gene>
    <name evidence="2" type="ORF">TEOVI_000144300</name>
</gene>
<evidence type="ECO:0000313" key="3">
    <source>
        <dbReference type="Proteomes" id="UP000195570"/>
    </source>
</evidence>
<reference evidence="2" key="1">
    <citation type="submission" date="2016-09" db="EMBL/GenBank/DDBJ databases">
        <authorList>
            <person name="Hebert L."/>
            <person name="Moumen B."/>
        </authorList>
    </citation>
    <scope>NUCLEOTIDE SEQUENCE [LARGE SCALE GENOMIC DNA]</scope>
    <source>
        <strain evidence="2">OVI</strain>
    </source>
</reference>